<reference evidence="5" key="1">
    <citation type="journal article" date="2021" name="PeerJ">
        <title>Extensive microbial diversity within the chicken gut microbiome revealed by metagenomics and culture.</title>
        <authorList>
            <person name="Gilroy R."/>
            <person name="Ravi A."/>
            <person name="Getino M."/>
            <person name="Pursley I."/>
            <person name="Horton D.L."/>
            <person name="Alikhan N.F."/>
            <person name="Baker D."/>
            <person name="Gharbi K."/>
            <person name="Hall N."/>
            <person name="Watson M."/>
            <person name="Adriaenssens E.M."/>
            <person name="Foster-Nyarko E."/>
            <person name="Jarju S."/>
            <person name="Secka A."/>
            <person name="Antonio M."/>
            <person name="Oren A."/>
            <person name="Chaudhuri R.R."/>
            <person name="La Ragione R."/>
            <person name="Hildebrand F."/>
            <person name="Pallen M.J."/>
        </authorList>
    </citation>
    <scope>NUCLEOTIDE SEQUENCE</scope>
    <source>
        <strain evidence="5">CHK185-5351</strain>
    </source>
</reference>
<evidence type="ECO:0000313" key="6">
    <source>
        <dbReference type="Proteomes" id="UP000823849"/>
    </source>
</evidence>
<sequence length="171" mass="19916">MKEDASREVQRNLRRVQYEGSDQNGRLIINFRDINHIMRSLYEGKGSQKRILIVLLETGKITQRVLTERLGIQPGSASEVLAKLEHAGLIAREASSEDRRTTDVSLTEKGREQAMEALAFRQERHTQMFSCLSEQEKDQLLGLLEKVCRDWKKRYGETVEKKDRKRSEKKR</sequence>
<dbReference type="AlphaFoldDB" id="A0A9D2NBN7"/>
<dbReference type="GO" id="GO:0003700">
    <property type="term" value="F:DNA-binding transcription factor activity"/>
    <property type="evidence" value="ECO:0007669"/>
    <property type="project" value="InterPro"/>
</dbReference>
<keyword evidence="1" id="KW-0805">Transcription regulation</keyword>
<evidence type="ECO:0000256" key="1">
    <source>
        <dbReference type="ARBA" id="ARBA00023015"/>
    </source>
</evidence>
<evidence type="ECO:0000256" key="2">
    <source>
        <dbReference type="ARBA" id="ARBA00023125"/>
    </source>
</evidence>
<evidence type="ECO:0000259" key="4">
    <source>
        <dbReference type="PROSITE" id="PS50995"/>
    </source>
</evidence>
<name>A0A9D2NBN7_9FIRM</name>
<keyword evidence="3" id="KW-0804">Transcription</keyword>
<dbReference type="PROSITE" id="PS01117">
    <property type="entry name" value="HTH_MARR_1"/>
    <property type="match status" value="1"/>
</dbReference>
<keyword evidence="2" id="KW-0238">DNA-binding</keyword>
<dbReference type="SUPFAM" id="SSF46785">
    <property type="entry name" value="Winged helix' DNA-binding domain"/>
    <property type="match status" value="1"/>
</dbReference>
<dbReference type="InterPro" id="IPR000835">
    <property type="entry name" value="HTH_MarR-typ"/>
</dbReference>
<evidence type="ECO:0000313" key="5">
    <source>
        <dbReference type="EMBL" id="HJC15684.1"/>
    </source>
</evidence>
<dbReference type="InterPro" id="IPR036390">
    <property type="entry name" value="WH_DNA-bd_sf"/>
</dbReference>
<dbReference type="InterPro" id="IPR023187">
    <property type="entry name" value="Tscrpt_reg_MarR-type_CS"/>
</dbReference>
<dbReference type="PRINTS" id="PR00598">
    <property type="entry name" value="HTHMARR"/>
</dbReference>
<dbReference type="EMBL" id="DWWU01000033">
    <property type="protein sequence ID" value="HJC15684.1"/>
    <property type="molecule type" value="Genomic_DNA"/>
</dbReference>
<dbReference type="PANTHER" id="PTHR42756">
    <property type="entry name" value="TRANSCRIPTIONAL REGULATOR, MARR"/>
    <property type="match status" value="1"/>
</dbReference>
<protein>
    <submittedName>
        <fullName evidence="5">MarR family transcriptional regulator</fullName>
    </submittedName>
</protein>
<comment type="caution">
    <text evidence="5">The sequence shown here is derived from an EMBL/GenBank/DDBJ whole genome shotgun (WGS) entry which is preliminary data.</text>
</comment>
<accession>A0A9D2NBN7</accession>
<dbReference type="SMART" id="SM00347">
    <property type="entry name" value="HTH_MARR"/>
    <property type="match status" value="1"/>
</dbReference>
<dbReference type="GO" id="GO:0003677">
    <property type="term" value="F:DNA binding"/>
    <property type="evidence" value="ECO:0007669"/>
    <property type="project" value="UniProtKB-KW"/>
</dbReference>
<dbReference type="InterPro" id="IPR036388">
    <property type="entry name" value="WH-like_DNA-bd_sf"/>
</dbReference>
<dbReference type="Pfam" id="PF12802">
    <property type="entry name" value="MarR_2"/>
    <property type="match status" value="1"/>
</dbReference>
<dbReference type="Gene3D" id="1.10.10.10">
    <property type="entry name" value="Winged helix-like DNA-binding domain superfamily/Winged helix DNA-binding domain"/>
    <property type="match status" value="1"/>
</dbReference>
<evidence type="ECO:0000256" key="3">
    <source>
        <dbReference type="ARBA" id="ARBA00023163"/>
    </source>
</evidence>
<feature type="domain" description="HTH marR-type" evidence="4">
    <location>
        <begin position="2"/>
        <end position="149"/>
    </location>
</feature>
<proteinExistence type="predicted"/>
<dbReference type="Proteomes" id="UP000823849">
    <property type="component" value="Unassembled WGS sequence"/>
</dbReference>
<reference evidence="5" key="2">
    <citation type="submission" date="2021-04" db="EMBL/GenBank/DDBJ databases">
        <authorList>
            <person name="Gilroy R."/>
        </authorList>
    </citation>
    <scope>NUCLEOTIDE SEQUENCE</scope>
    <source>
        <strain evidence="5">CHK185-5351</strain>
    </source>
</reference>
<organism evidence="5 6">
    <name type="scientific">Candidatus Fusicatenibacter intestinigallinarum</name>
    <dbReference type="NCBI Taxonomy" id="2838598"/>
    <lineage>
        <taxon>Bacteria</taxon>
        <taxon>Bacillati</taxon>
        <taxon>Bacillota</taxon>
        <taxon>Clostridia</taxon>
        <taxon>Lachnospirales</taxon>
        <taxon>Lachnospiraceae</taxon>
        <taxon>Fusicatenibacter</taxon>
    </lineage>
</organism>
<gene>
    <name evidence="5" type="ORF">H9705_07655</name>
</gene>
<dbReference type="PROSITE" id="PS50995">
    <property type="entry name" value="HTH_MARR_2"/>
    <property type="match status" value="1"/>
</dbReference>
<dbReference type="PANTHER" id="PTHR42756:SF1">
    <property type="entry name" value="TRANSCRIPTIONAL REPRESSOR OF EMRAB OPERON"/>
    <property type="match status" value="1"/>
</dbReference>